<keyword evidence="1" id="KW-0175">Coiled coil</keyword>
<evidence type="ECO:0000313" key="4">
    <source>
        <dbReference type="Proteomes" id="UP000242188"/>
    </source>
</evidence>
<feature type="coiled-coil region" evidence="1">
    <location>
        <begin position="472"/>
        <end position="499"/>
    </location>
</feature>
<dbReference type="Proteomes" id="UP000242188">
    <property type="component" value="Unassembled WGS sequence"/>
</dbReference>
<evidence type="ECO:0000256" key="2">
    <source>
        <dbReference type="SAM" id="MobiDB-lite"/>
    </source>
</evidence>
<accession>A0A210PWN4</accession>
<protein>
    <submittedName>
        <fullName evidence="3">Cysteine-rich, acidic integral membrane protein</fullName>
    </submittedName>
</protein>
<feature type="region of interest" description="Disordered" evidence="2">
    <location>
        <begin position="354"/>
        <end position="387"/>
    </location>
</feature>
<evidence type="ECO:0000313" key="3">
    <source>
        <dbReference type="EMBL" id="OWF40900.1"/>
    </source>
</evidence>
<reference evidence="3 4" key="1">
    <citation type="journal article" date="2017" name="Nat. Ecol. Evol.">
        <title>Scallop genome provides insights into evolution of bilaterian karyotype and development.</title>
        <authorList>
            <person name="Wang S."/>
            <person name="Zhang J."/>
            <person name="Jiao W."/>
            <person name="Li J."/>
            <person name="Xun X."/>
            <person name="Sun Y."/>
            <person name="Guo X."/>
            <person name="Huan P."/>
            <person name="Dong B."/>
            <person name="Zhang L."/>
            <person name="Hu X."/>
            <person name="Sun X."/>
            <person name="Wang J."/>
            <person name="Zhao C."/>
            <person name="Wang Y."/>
            <person name="Wang D."/>
            <person name="Huang X."/>
            <person name="Wang R."/>
            <person name="Lv J."/>
            <person name="Li Y."/>
            <person name="Zhang Z."/>
            <person name="Liu B."/>
            <person name="Lu W."/>
            <person name="Hui Y."/>
            <person name="Liang J."/>
            <person name="Zhou Z."/>
            <person name="Hou R."/>
            <person name="Li X."/>
            <person name="Liu Y."/>
            <person name="Li H."/>
            <person name="Ning X."/>
            <person name="Lin Y."/>
            <person name="Zhao L."/>
            <person name="Xing Q."/>
            <person name="Dou J."/>
            <person name="Li Y."/>
            <person name="Mao J."/>
            <person name="Guo H."/>
            <person name="Dou H."/>
            <person name="Li T."/>
            <person name="Mu C."/>
            <person name="Jiang W."/>
            <person name="Fu Q."/>
            <person name="Fu X."/>
            <person name="Miao Y."/>
            <person name="Liu J."/>
            <person name="Yu Q."/>
            <person name="Li R."/>
            <person name="Liao H."/>
            <person name="Li X."/>
            <person name="Kong Y."/>
            <person name="Jiang Z."/>
            <person name="Chourrout D."/>
            <person name="Li R."/>
            <person name="Bao Z."/>
        </authorList>
    </citation>
    <scope>NUCLEOTIDE SEQUENCE [LARGE SCALE GENOMIC DNA]</scope>
    <source>
        <strain evidence="3 4">PY_sf001</strain>
    </source>
</reference>
<name>A0A210PWN4_MIZYE</name>
<dbReference type="OrthoDB" id="6159341at2759"/>
<gene>
    <name evidence="3" type="ORF">KP79_PYT20242</name>
</gene>
<evidence type="ECO:0000256" key="1">
    <source>
        <dbReference type="SAM" id="Coils"/>
    </source>
</evidence>
<feature type="coiled-coil region" evidence="1">
    <location>
        <begin position="397"/>
        <end position="438"/>
    </location>
</feature>
<feature type="region of interest" description="Disordered" evidence="2">
    <location>
        <begin position="574"/>
        <end position="628"/>
    </location>
</feature>
<feature type="coiled-coil region" evidence="1">
    <location>
        <begin position="283"/>
        <end position="352"/>
    </location>
</feature>
<proteinExistence type="predicted"/>
<feature type="compositionally biased region" description="Polar residues" evidence="2">
    <location>
        <begin position="373"/>
        <end position="385"/>
    </location>
</feature>
<sequence>MWKTVVSDKSKATLMAQKSTKPKPKKAYNATMRRLSQFDGPNVSNTARLSLAEDLIPKVVDMSLLVGPVYDSTRSRQGVIKEQLGDITQRLHKTLHQYDVMDEVERSPPRLEILENLTRNIDNIDREELKGHLEGFMTGYRDLTSNFEESNKEREELLMQVADWMTTDHTDLDDLKMSFDENEASEINSEYINTVADLEKLKSLKEEIGKCDFNGKNTKFLEQEKKRLEKSVMGGLAEMKQRSGESKPNEDAHWKHSAGEVVQLLNKVRLENSDEKEALAKKLTELLTHRDRQQIQMKSLQSEVKREKNVAAHLADDNADLTKELMQLRAKLVKYEKDLEHAKKVIERQLSDLSTFDDDSDDSSTSVDKSASEILQETESYTLRETSSDPDILRSSLRELKENVEALTKELRKAAERMKEVELMNMELEDKVEELENRPPEIITETTTIFQEVIVTKAPSNCECHLPKVEKKPSVNLELVAAKEEIEKLTEKNQFYKKALYDTEIKLSDAYKEIAELRVLVDKIESSVVEKQSPVQPPPSPELVEEEEEVVEEEVEVAVPEDVPAEAPKTVVQMKKGSIEEPPKVKPKQAPPKPKPVRKHVARKPPTKKSTLPPIRQKNPPPPMPDLDEIARSEREQVLWTVGELQSMMNGIVQDILEFSTSVGNMIYKEKEGDQIQQPTLKTFDFGQNPIAGKGKGKQPITDRKELEAKDKKSQVFFLGQKAVGVIREIYDILSKSLDLLHEEFEMIYRSFKEIQQGKALQKALLSGQLPDHIKLPGHEKAGGPGNASMKFHGATMESVLNYYVQAYGQLKKTPEKKRGGGYVVSETTEHRAKSVSVTSVTGDMSVKIAKKECRVKVIKLAGYRWKWEAGRKVRQLSQLNITKKTASLDAREVSSANGECTNKLYCNITQETASLDAREVSSANVECTNKLYCNTTQKTASLDAREVSSANVECPNKLYCNITQKAASLDAREVSSANVEECINKLYCNTTQKTASLDAREVSSANVECPNKLYCNITQKTDSLDAREVSSANGECTNKLYCNITQKTASLDARDVSSANVECTHKLYCNITQKTASLYAREVSSANVECTIKLYCNITQKTSSLDAREVSSANVEGANKLYCNITQKTDSLDAREVSSANGEGTNKLYCNITQKAASLDAREVFSANVECTNKLYCNITQKTDSLDAREVSSANGECTNKLYCNITQKTASLDARDVSSANVECTHKLYCNITQKTDSLDAREVSSANGECTNKLYCNTTQKTASLDAREVSSANVECANKLYCNITQKTASLDAREFSSANVECANKLYCNIPQKTASLDAREGSSANGECTNKLYCNITQKTASLDAREVSSANVECTNKLYCNITQKTASLDAREVSSANVECTNKLYCNITQKTASLDAREGSSANIKEVKKSEILFTCKHDSGNVNTPVYQQKRYTEILANVYRRMD</sequence>
<keyword evidence="4" id="KW-1185">Reference proteome</keyword>
<feature type="compositionally biased region" description="Basic residues" evidence="2">
    <location>
        <begin position="595"/>
        <end position="607"/>
    </location>
</feature>
<dbReference type="EMBL" id="NEDP02005438">
    <property type="protein sequence ID" value="OWF40900.1"/>
    <property type="molecule type" value="Genomic_DNA"/>
</dbReference>
<comment type="caution">
    <text evidence="3">The sequence shown here is derived from an EMBL/GenBank/DDBJ whole genome shotgun (WGS) entry which is preliminary data.</text>
</comment>
<organism evidence="3 4">
    <name type="scientific">Mizuhopecten yessoensis</name>
    <name type="common">Japanese scallop</name>
    <name type="synonym">Patinopecten yessoensis</name>
    <dbReference type="NCBI Taxonomy" id="6573"/>
    <lineage>
        <taxon>Eukaryota</taxon>
        <taxon>Metazoa</taxon>
        <taxon>Spiralia</taxon>
        <taxon>Lophotrochozoa</taxon>
        <taxon>Mollusca</taxon>
        <taxon>Bivalvia</taxon>
        <taxon>Autobranchia</taxon>
        <taxon>Pteriomorphia</taxon>
        <taxon>Pectinida</taxon>
        <taxon>Pectinoidea</taxon>
        <taxon>Pectinidae</taxon>
        <taxon>Mizuhopecten</taxon>
    </lineage>
</organism>